<comment type="caution">
    <text evidence="1">The sequence shown here is derived from an EMBL/GenBank/DDBJ whole genome shotgun (WGS) entry which is preliminary data.</text>
</comment>
<feature type="non-terminal residue" evidence="1">
    <location>
        <position position="415"/>
    </location>
</feature>
<gene>
    <name evidence="1" type="ORF">GMARGA_LOCUS19896</name>
</gene>
<accession>A0ABN7VL01</accession>
<dbReference type="EMBL" id="CAJVQB010016974">
    <property type="protein sequence ID" value="CAG8782214.1"/>
    <property type="molecule type" value="Genomic_DNA"/>
</dbReference>
<dbReference type="PANTHER" id="PTHR46954:SF1">
    <property type="entry name" value="C2H2-TYPE DOMAIN-CONTAINING PROTEIN"/>
    <property type="match status" value="1"/>
</dbReference>
<protein>
    <submittedName>
        <fullName evidence="1">20886_t:CDS:1</fullName>
    </submittedName>
</protein>
<dbReference type="Proteomes" id="UP000789901">
    <property type="component" value="Unassembled WGS sequence"/>
</dbReference>
<name>A0ABN7VL01_GIGMA</name>
<dbReference type="PANTHER" id="PTHR46954">
    <property type="entry name" value="C2H2-TYPE DOMAIN-CONTAINING PROTEIN"/>
    <property type="match status" value="1"/>
</dbReference>
<sequence>MKTGNSAPNRAKACNKATQEWNKIKTKNALEIDNIIKKYLNTSFNLYNIQMVKSRYIHEKTLEPSLSTIHLVKPLPEVPTNAAAQKKAANETTIAKKNLSKFTIFQSRTTLNNYLLPYQFNSIAAKAHHHPAWVLVARVSCTNTREHIDGHYCLASVKCAKQFASVFSDMSVVIFQDNKAKIGLGIPVVEFEQNLISLVYLLMKPDESNNELRTGQLAIFVRHQWSLGIATLSGKLAGVILPIDYFGTHLNTQGKVNNQELALKNFRFAGEALYDIWCHDLVFGKCVNAQYVEEFTNPYTSCCGPPYTKEAIDFLQINNGFLPPITKAKDRHFTNPIYLLEYYDLLKIPNYVQHCPSPDETTYSWLFLSQQLIHPVSCGRPKEKAKSQIEQNSMTLDDFSLLSSQQYDQILSPNE</sequence>
<keyword evidence="2" id="KW-1185">Reference proteome</keyword>
<evidence type="ECO:0000313" key="2">
    <source>
        <dbReference type="Proteomes" id="UP000789901"/>
    </source>
</evidence>
<reference evidence="1 2" key="1">
    <citation type="submission" date="2021-06" db="EMBL/GenBank/DDBJ databases">
        <authorList>
            <person name="Kallberg Y."/>
            <person name="Tangrot J."/>
            <person name="Rosling A."/>
        </authorList>
    </citation>
    <scope>NUCLEOTIDE SEQUENCE [LARGE SCALE GENOMIC DNA]</scope>
    <source>
        <strain evidence="1 2">120-4 pot B 10/14</strain>
    </source>
</reference>
<evidence type="ECO:0000313" key="1">
    <source>
        <dbReference type="EMBL" id="CAG8782214.1"/>
    </source>
</evidence>
<organism evidence="1 2">
    <name type="scientific">Gigaspora margarita</name>
    <dbReference type="NCBI Taxonomy" id="4874"/>
    <lineage>
        <taxon>Eukaryota</taxon>
        <taxon>Fungi</taxon>
        <taxon>Fungi incertae sedis</taxon>
        <taxon>Mucoromycota</taxon>
        <taxon>Glomeromycotina</taxon>
        <taxon>Glomeromycetes</taxon>
        <taxon>Diversisporales</taxon>
        <taxon>Gigasporaceae</taxon>
        <taxon>Gigaspora</taxon>
    </lineage>
</organism>
<proteinExistence type="predicted"/>